<feature type="region of interest" description="Disordered" evidence="1">
    <location>
        <begin position="138"/>
        <end position="181"/>
    </location>
</feature>
<keyword evidence="2" id="KW-0732">Signal</keyword>
<protein>
    <submittedName>
        <fullName evidence="4">Heavy-metal-associated domain-containing protein</fullName>
    </submittedName>
</protein>
<dbReference type="SUPFAM" id="SSF55008">
    <property type="entry name" value="HMA, heavy metal-associated domain"/>
    <property type="match status" value="1"/>
</dbReference>
<proteinExistence type="predicted"/>
<accession>A0ABW8YDU1</accession>
<dbReference type="PROSITE" id="PS50846">
    <property type="entry name" value="HMA_2"/>
    <property type="match status" value="1"/>
</dbReference>
<comment type="caution">
    <text evidence="4">The sequence shown here is derived from an EMBL/GenBank/DDBJ whole genome shotgun (WGS) entry which is preliminary data.</text>
</comment>
<evidence type="ECO:0000313" key="4">
    <source>
        <dbReference type="EMBL" id="MFL9838329.1"/>
    </source>
</evidence>
<reference evidence="4 5" key="1">
    <citation type="submission" date="2024-06" db="EMBL/GenBank/DDBJ databases">
        <authorList>
            <person name="Kaempfer P."/>
            <person name="Viver T."/>
        </authorList>
    </citation>
    <scope>NUCLEOTIDE SEQUENCE [LARGE SCALE GENOMIC DNA]</scope>
    <source>
        <strain evidence="4 5">ST-75</strain>
    </source>
</reference>
<evidence type="ECO:0000313" key="5">
    <source>
        <dbReference type="Proteomes" id="UP001629059"/>
    </source>
</evidence>
<feature type="domain" description="HMA" evidence="3">
    <location>
        <begin position="51"/>
        <end position="118"/>
    </location>
</feature>
<feature type="compositionally biased region" description="Basic and acidic residues" evidence="1">
    <location>
        <begin position="171"/>
        <end position="181"/>
    </location>
</feature>
<sequence length="181" mass="19160">MNSIKKIAFFALTAALFASCKDNAKNNMEAPAEGTTNDTTATAHETAANLETTTFKIDGMTCPQGCAATIESKLAGMDGVQDAKVDFESKTATVSFDASKQTPETLVTKVEGIADGAYKVSDVKSSGDKAYYSVDQEKEKAKKTTKKADGKSCTSGEKKEGKSCCGRAKKCSSETKKESKM</sequence>
<dbReference type="CDD" id="cd00371">
    <property type="entry name" value="HMA"/>
    <property type="match status" value="1"/>
</dbReference>
<feature type="chain" id="PRO_5047228745" evidence="2">
    <location>
        <begin position="25"/>
        <end position="181"/>
    </location>
</feature>
<dbReference type="InterPro" id="IPR006121">
    <property type="entry name" value="HMA_dom"/>
</dbReference>
<evidence type="ECO:0000259" key="3">
    <source>
        <dbReference type="PROSITE" id="PS50846"/>
    </source>
</evidence>
<organism evidence="4 5">
    <name type="scientific">Flavobacterium rhizophilum</name>
    <dbReference type="NCBI Taxonomy" id="3163296"/>
    <lineage>
        <taxon>Bacteria</taxon>
        <taxon>Pseudomonadati</taxon>
        <taxon>Bacteroidota</taxon>
        <taxon>Flavobacteriia</taxon>
        <taxon>Flavobacteriales</taxon>
        <taxon>Flavobacteriaceae</taxon>
        <taxon>Flavobacterium</taxon>
    </lineage>
</organism>
<dbReference type="EMBL" id="JBELQB010000009">
    <property type="protein sequence ID" value="MFL9838329.1"/>
    <property type="molecule type" value="Genomic_DNA"/>
</dbReference>
<dbReference type="PROSITE" id="PS51257">
    <property type="entry name" value="PROKAR_LIPOPROTEIN"/>
    <property type="match status" value="1"/>
</dbReference>
<feature type="signal peptide" evidence="2">
    <location>
        <begin position="1"/>
        <end position="24"/>
    </location>
</feature>
<dbReference type="Gene3D" id="3.30.70.100">
    <property type="match status" value="1"/>
</dbReference>
<evidence type="ECO:0000256" key="1">
    <source>
        <dbReference type="SAM" id="MobiDB-lite"/>
    </source>
</evidence>
<dbReference type="Pfam" id="PF00403">
    <property type="entry name" value="HMA"/>
    <property type="match status" value="1"/>
</dbReference>
<keyword evidence="5" id="KW-1185">Reference proteome</keyword>
<evidence type="ECO:0000256" key="2">
    <source>
        <dbReference type="SAM" id="SignalP"/>
    </source>
</evidence>
<gene>
    <name evidence="4" type="ORF">ABS768_12510</name>
</gene>
<dbReference type="InterPro" id="IPR036163">
    <property type="entry name" value="HMA_dom_sf"/>
</dbReference>
<dbReference type="RefSeq" id="WP_408075297.1">
    <property type="nucleotide sequence ID" value="NZ_JBELQB010000009.1"/>
</dbReference>
<dbReference type="Proteomes" id="UP001629059">
    <property type="component" value="Unassembled WGS sequence"/>
</dbReference>
<feature type="compositionally biased region" description="Basic and acidic residues" evidence="1">
    <location>
        <begin position="138"/>
        <end position="162"/>
    </location>
</feature>
<name>A0ABW8YDU1_9FLAO</name>